<reference evidence="1 2" key="1">
    <citation type="submission" date="2016-05" db="EMBL/GenBank/DDBJ databases">
        <title>Single-cell genome of chain-forming Candidatus Thiomargarita nelsonii and comparison to other large sulfur-oxidizing bacteria.</title>
        <authorList>
            <person name="Winkel M."/>
            <person name="Salman V."/>
            <person name="Woyke T."/>
            <person name="Schulz-Vogt H."/>
            <person name="Richter M."/>
            <person name="Flood B."/>
            <person name="Bailey J."/>
            <person name="Amann R."/>
            <person name="Mussmann M."/>
        </authorList>
    </citation>
    <scope>NUCLEOTIDE SEQUENCE [LARGE SCALE GENOMIC DNA]</scope>
    <source>
        <strain evidence="1 2">THI036</strain>
    </source>
</reference>
<keyword evidence="2" id="KW-1185">Reference proteome</keyword>
<proteinExistence type="predicted"/>
<gene>
    <name evidence="1" type="ORF">THIOM_005476</name>
</gene>
<name>A0A176RT81_9GAMM</name>
<sequence length="299" mass="33702">MNKANFGNVVGLWLLFVVLIVPRAESPEITVDVVSKEEFVIFIFKNYENLDFQCSLIRVKAKVKDRDDRIARREIIARNVVLPADSLEIRLEAGKEVINALRSEMNQPRIVDLSDPIYSCRPRGKESPQYSLGKEAGEREAKNKWTALNKDCAVEDDFSSFVSGRIEQIEITAEKVRSRLKDSSLEEYHSGYAEGLVKIRDQVMSHCFKECTAIGVASGQWLAKTFCRISEVIGRRYSVPIRLASISSDVCGHAYTIGCESKFVGVATGMCPSYAQGQAFERYYKAEYKGVCSHKETQK</sequence>
<dbReference type="Proteomes" id="UP000076962">
    <property type="component" value="Unassembled WGS sequence"/>
</dbReference>
<comment type="caution">
    <text evidence="1">The sequence shown here is derived from an EMBL/GenBank/DDBJ whole genome shotgun (WGS) entry which is preliminary data.</text>
</comment>
<evidence type="ECO:0000313" key="1">
    <source>
        <dbReference type="EMBL" id="OAD18916.1"/>
    </source>
</evidence>
<organism evidence="1 2">
    <name type="scientific">Candidatus Thiomargarita nelsonii</name>
    <dbReference type="NCBI Taxonomy" id="1003181"/>
    <lineage>
        <taxon>Bacteria</taxon>
        <taxon>Pseudomonadati</taxon>
        <taxon>Pseudomonadota</taxon>
        <taxon>Gammaproteobacteria</taxon>
        <taxon>Thiotrichales</taxon>
        <taxon>Thiotrichaceae</taxon>
        <taxon>Thiomargarita</taxon>
    </lineage>
</organism>
<dbReference type="AlphaFoldDB" id="A0A176RT81"/>
<accession>A0A176RT81</accession>
<protein>
    <submittedName>
        <fullName evidence="1">Uncharacterized protein</fullName>
    </submittedName>
</protein>
<evidence type="ECO:0000313" key="2">
    <source>
        <dbReference type="Proteomes" id="UP000076962"/>
    </source>
</evidence>
<dbReference type="EMBL" id="LUTY01003029">
    <property type="protein sequence ID" value="OAD18916.1"/>
    <property type="molecule type" value="Genomic_DNA"/>
</dbReference>